<dbReference type="InterPro" id="IPR004838">
    <property type="entry name" value="NHTrfase_class1_PyrdxlP-BS"/>
</dbReference>
<evidence type="ECO:0000256" key="5">
    <source>
        <dbReference type="ARBA" id="ARBA00022898"/>
    </source>
</evidence>
<evidence type="ECO:0000256" key="1">
    <source>
        <dbReference type="ARBA" id="ARBA00001933"/>
    </source>
</evidence>
<dbReference type="RefSeq" id="WP_067977410.1">
    <property type="nucleotide sequence ID" value="NZ_CP014163.1"/>
</dbReference>
<sequence length="399" mass="44910">MKFSNRVEGMASSPIRRLSGYAQTARDKGLKVIPLNIGQPDIETPQVFYDAISHFEVSVLEYTNSRGMKKTLETMQLYLRNYGLDFAIEELVITAGASEGLVFTMMTLLDEGDEVLTIEPFYPNYDTFAKMAGGRLVGVHSSIDNGFAMPSIADFEDKITDKTKAILLSSPGNPTGRVYTQAEIEQVIAIAIKHDLFIVADEVYREFNYTDRPFVSFGDYPEIAERVVLVDSISKKYSACGARIGSLASKNKEFMAHIMKLCQSRLSVSTLDQVGAGAMDLVDDQYVYDNRKIYKNRREVLNQALQKIKGVKVTEPEGAFYNIIQLPVDDAEKFIIWMLDQVEIDGYTVLATPAQAFYTDPRYGKNEIRLSYCVSEEMIERAMAILALALDRYPNRQEI</sequence>
<comment type="similarity">
    <text evidence="2 6">Belongs to the class-I pyridoxal-phosphate-dependent aminotransferase family.</text>
</comment>
<keyword evidence="3 6" id="KW-0032">Aminotransferase</keyword>
<dbReference type="InterPro" id="IPR004839">
    <property type="entry name" value="Aminotransferase_I/II_large"/>
</dbReference>
<dbReference type="Gene3D" id="3.40.640.10">
    <property type="entry name" value="Type I PLP-dependent aspartate aminotransferase-like (Major domain)"/>
    <property type="match status" value="1"/>
</dbReference>
<dbReference type="OrthoDB" id="9802328at2"/>
<evidence type="ECO:0000256" key="2">
    <source>
        <dbReference type="ARBA" id="ARBA00007441"/>
    </source>
</evidence>
<dbReference type="SUPFAM" id="SSF53383">
    <property type="entry name" value="PLP-dependent transferases"/>
    <property type="match status" value="1"/>
</dbReference>
<protein>
    <recommendedName>
        <fullName evidence="6">Aminotransferase</fullName>
        <ecNumber evidence="6">2.6.1.-</ecNumber>
    </recommendedName>
</protein>
<dbReference type="EMBL" id="CP014163">
    <property type="protein sequence ID" value="AMB98735.1"/>
    <property type="molecule type" value="Genomic_DNA"/>
</dbReference>
<evidence type="ECO:0000313" key="8">
    <source>
        <dbReference type="EMBL" id="AMB98735.1"/>
    </source>
</evidence>
<dbReference type="InterPro" id="IPR015422">
    <property type="entry name" value="PyrdxlP-dep_Trfase_small"/>
</dbReference>
<dbReference type="Proteomes" id="UP000062260">
    <property type="component" value="Chromosome"/>
</dbReference>
<reference evidence="9" key="2">
    <citation type="submission" date="2016-01" db="EMBL/GenBank/DDBJ databases">
        <title>Six Aerococcus type strain genome sequencing and assembly using PacBio and Illumina Hiseq.</title>
        <authorList>
            <person name="Carkaci D."/>
            <person name="Dargis R."/>
            <person name="Nielsen X.C."/>
            <person name="Skovgaard O."/>
            <person name="Fuursted K."/>
            <person name="Christensen J.J."/>
        </authorList>
    </citation>
    <scope>NUCLEOTIDE SEQUENCE [LARGE SCALE GENOMIC DNA]</scope>
    <source>
        <strain evidence="9">CCUG42038B</strain>
    </source>
</reference>
<dbReference type="STRING" id="128944.AWM75_01420"/>
<reference evidence="8 9" key="1">
    <citation type="journal article" date="2016" name="Genome Announc.">
        <title>Complete Genome Sequences of Aerococcus christensenii CCUG 28831T, Aerococcus sanguinicola CCUG 43001T, Aerococcus urinae CCUG 36881T, Aerococcus urinaeequi CCUG 28094T, Aerococcus urinaehominis CCUG 42038 BT, and Aerococcus viridans CCUG 4311T.</title>
        <authorList>
            <person name="Carkaci D."/>
            <person name="Dargis R."/>
            <person name="Nielsen X.C."/>
            <person name="Skovgaard O."/>
            <person name="Fuursted K."/>
            <person name="Christensen J.J."/>
        </authorList>
    </citation>
    <scope>NUCLEOTIDE SEQUENCE [LARGE SCALE GENOMIC DNA]</scope>
    <source>
        <strain evidence="8 9">CCUG42038B</strain>
    </source>
</reference>
<comment type="cofactor">
    <cofactor evidence="1 6">
        <name>pyridoxal 5'-phosphate</name>
        <dbReference type="ChEBI" id="CHEBI:597326"/>
    </cofactor>
</comment>
<dbReference type="GO" id="GO:0006520">
    <property type="term" value="P:amino acid metabolic process"/>
    <property type="evidence" value="ECO:0007669"/>
    <property type="project" value="InterPro"/>
</dbReference>
<dbReference type="PROSITE" id="PS00105">
    <property type="entry name" value="AA_TRANSFER_CLASS_1"/>
    <property type="match status" value="1"/>
</dbReference>
<name>A0A0X8FK13_9LACT</name>
<dbReference type="AlphaFoldDB" id="A0A0X8FK13"/>
<evidence type="ECO:0000313" key="9">
    <source>
        <dbReference type="Proteomes" id="UP000062260"/>
    </source>
</evidence>
<dbReference type="InterPro" id="IPR015421">
    <property type="entry name" value="PyrdxlP-dep_Trfase_major"/>
</dbReference>
<evidence type="ECO:0000259" key="7">
    <source>
        <dbReference type="Pfam" id="PF00155"/>
    </source>
</evidence>
<feature type="domain" description="Aminotransferase class I/classII large" evidence="7">
    <location>
        <begin position="31"/>
        <end position="384"/>
    </location>
</feature>
<keyword evidence="9" id="KW-1185">Reference proteome</keyword>
<gene>
    <name evidence="8" type="ORF">AWM75_01420</name>
</gene>
<accession>A0A0X8FK13</accession>
<dbReference type="InterPro" id="IPR050596">
    <property type="entry name" value="AspAT/PAT-like"/>
</dbReference>
<dbReference type="CDD" id="cd00609">
    <property type="entry name" value="AAT_like"/>
    <property type="match status" value="1"/>
</dbReference>
<dbReference type="PANTHER" id="PTHR46383">
    <property type="entry name" value="ASPARTATE AMINOTRANSFERASE"/>
    <property type="match status" value="1"/>
</dbReference>
<dbReference type="GO" id="GO:0030170">
    <property type="term" value="F:pyridoxal phosphate binding"/>
    <property type="evidence" value="ECO:0007669"/>
    <property type="project" value="InterPro"/>
</dbReference>
<evidence type="ECO:0000256" key="3">
    <source>
        <dbReference type="ARBA" id="ARBA00022576"/>
    </source>
</evidence>
<organism evidence="8 9">
    <name type="scientific">Aerococcus urinaehominis</name>
    <dbReference type="NCBI Taxonomy" id="128944"/>
    <lineage>
        <taxon>Bacteria</taxon>
        <taxon>Bacillati</taxon>
        <taxon>Bacillota</taxon>
        <taxon>Bacilli</taxon>
        <taxon>Lactobacillales</taxon>
        <taxon>Aerococcaceae</taxon>
        <taxon>Aerococcus</taxon>
    </lineage>
</organism>
<dbReference type="Gene3D" id="3.90.1150.10">
    <property type="entry name" value="Aspartate Aminotransferase, domain 1"/>
    <property type="match status" value="1"/>
</dbReference>
<proteinExistence type="inferred from homology"/>
<dbReference type="NCBIfam" id="NF005744">
    <property type="entry name" value="PRK07568.1"/>
    <property type="match status" value="1"/>
</dbReference>
<dbReference type="KEGG" id="auh:AWM75_01420"/>
<evidence type="ECO:0000256" key="6">
    <source>
        <dbReference type="RuleBase" id="RU000481"/>
    </source>
</evidence>
<dbReference type="Pfam" id="PF00155">
    <property type="entry name" value="Aminotran_1_2"/>
    <property type="match status" value="1"/>
</dbReference>
<evidence type="ECO:0000256" key="4">
    <source>
        <dbReference type="ARBA" id="ARBA00022679"/>
    </source>
</evidence>
<dbReference type="EC" id="2.6.1.-" evidence="6"/>
<keyword evidence="4 6" id="KW-0808">Transferase</keyword>
<dbReference type="GO" id="GO:0008483">
    <property type="term" value="F:transaminase activity"/>
    <property type="evidence" value="ECO:0007669"/>
    <property type="project" value="UniProtKB-KW"/>
</dbReference>
<keyword evidence="5" id="KW-0663">Pyridoxal phosphate</keyword>
<dbReference type="InterPro" id="IPR015424">
    <property type="entry name" value="PyrdxlP-dep_Trfase"/>
</dbReference>